<accession>A0A9P0LDG1</accession>
<evidence type="ECO:0000259" key="13">
    <source>
        <dbReference type="Pfam" id="PF04757"/>
    </source>
</evidence>
<keyword evidence="8" id="KW-0862">Zinc</keyword>
<keyword evidence="9" id="KW-0653">Protein transport</keyword>
<keyword evidence="7" id="KW-0863">Zinc-finger</keyword>
<comment type="pathway">
    <text evidence="2">Protein modification; protein ubiquitination.</text>
</comment>
<keyword evidence="12" id="KW-0576">Peroxisome</keyword>
<dbReference type="Proteomes" id="UP001152888">
    <property type="component" value="Unassembled WGS sequence"/>
</dbReference>
<dbReference type="PANTHER" id="PTHR12888">
    <property type="entry name" value="PEROXISOME ASSEMBLY PROTEIN 12 PEROXIN-12"/>
    <property type="match status" value="1"/>
</dbReference>
<keyword evidence="15" id="KW-1185">Reference proteome</keyword>
<proteinExistence type="inferred from homology"/>
<dbReference type="OrthoDB" id="107372at2759"/>
<dbReference type="InterPro" id="IPR006845">
    <property type="entry name" value="Pex_N"/>
</dbReference>
<evidence type="ECO:0000256" key="2">
    <source>
        <dbReference type="ARBA" id="ARBA00004906"/>
    </source>
</evidence>
<feature type="domain" description="Pex N-terminal" evidence="13">
    <location>
        <begin position="25"/>
        <end position="242"/>
    </location>
</feature>
<reference evidence="14" key="1">
    <citation type="submission" date="2022-03" db="EMBL/GenBank/DDBJ databases">
        <authorList>
            <person name="Sayadi A."/>
        </authorList>
    </citation>
    <scope>NUCLEOTIDE SEQUENCE</scope>
</reference>
<evidence type="ECO:0000256" key="6">
    <source>
        <dbReference type="ARBA" id="ARBA00022723"/>
    </source>
</evidence>
<protein>
    <recommendedName>
        <fullName evidence="13">Pex N-terminal domain-containing protein</fullName>
    </recommendedName>
</protein>
<evidence type="ECO:0000256" key="8">
    <source>
        <dbReference type="ARBA" id="ARBA00022833"/>
    </source>
</evidence>
<gene>
    <name evidence="14" type="ORF">ACAOBT_LOCUS21516</name>
</gene>
<evidence type="ECO:0000256" key="3">
    <source>
        <dbReference type="ARBA" id="ARBA00008704"/>
    </source>
</evidence>
<name>A0A9P0LDG1_ACAOB</name>
<dbReference type="GO" id="GO:1990429">
    <property type="term" value="C:peroxisomal importomer complex"/>
    <property type="evidence" value="ECO:0007669"/>
    <property type="project" value="TreeGrafter"/>
</dbReference>
<evidence type="ECO:0000256" key="11">
    <source>
        <dbReference type="ARBA" id="ARBA00023136"/>
    </source>
</evidence>
<dbReference type="PANTHER" id="PTHR12888:SF0">
    <property type="entry name" value="PEROXISOME ASSEMBLY PROTEIN 12"/>
    <property type="match status" value="1"/>
</dbReference>
<dbReference type="GO" id="GO:0004842">
    <property type="term" value="F:ubiquitin-protein transferase activity"/>
    <property type="evidence" value="ECO:0007669"/>
    <property type="project" value="TreeGrafter"/>
</dbReference>
<dbReference type="GO" id="GO:0016558">
    <property type="term" value="P:protein import into peroxisome matrix"/>
    <property type="evidence" value="ECO:0007669"/>
    <property type="project" value="InterPro"/>
</dbReference>
<dbReference type="InterPro" id="IPR017375">
    <property type="entry name" value="PEX12"/>
</dbReference>
<evidence type="ECO:0000313" key="14">
    <source>
        <dbReference type="EMBL" id="CAH1993460.1"/>
    </source>
</evidence>
<keyword evidence="6" id="KW-0479">Metal-binding</keyword>
<evidence type="ECO:0000256" key="4">
    <source>
        <dbReference type="ARBA" id="ARBA00022448"/>
    </source>
</evidence>
<evidence type="ECO:0000313" key="15">
    <source>
        <dbReference type="Proteomes" id="UP001152888"/>
    </source>
</evidence>
<evidence type="ECO:0000256" key="9">
    <source>
        <dbReference type="ARBA" id="ARBA00022927"/>
    </source>
</evidence>
<dbReference type="Pfam" id="PF04757">
    <property type="entry name" value="Pex2_Pex12"/>
    <property type="match status" value="1"/>
</dbReference>
<sequence>MAENAANLTATLQVKPSIFEIIAQKSLNDILQPAFRKLAEVLATNFPKRFAWLNNYCEESFVVINWLLQYNYLKNYDSTFSENFYGFKRMCVDGKSLSNHHIELSLLFIVLVPYFKRKFDKKVTLYMIEEADGYFKQDFESKFKKIVIHSHSAMELTWSLISIYNYMKYMTNQTEFQTPSYRMIDVKLVYDTQPPHGTSFWPNVLKGEISKVQLNFKHFTSALTTTLEIGAFFLQFLQTWTTQKTNYSITNLPNVPPPPVSAILDKYTIINGSYKIYKTRSVKIHMSKNKYMDKKYKYMNKEIIK</sequence>
<comment type="caution">
    <text evidence="14">The sequence shown here is derived from an EMBL/GenBank/DDBJ whole genome shotgun (WGS) entry which is preliminary data.</text>
</comment>
<dbReference type="GO" id="GO:0006513">
    <property type="term" value="P:protein monoubiquitination"/>
    <property type="evidence" value="ECO:0007669"/>
    <property type="project" value="TreeGrafter"/>
</dbReference>
<evidence type="ECO:0000256" key="12">
    <source>
        <dbReference type="ARBA" id="ARBA00023140"/>
    </source>
</evidence>
<evidence type="ECO:0000256" key="7">
    <source>
        <dbReference type="ARBA" id="ARBA00022771"/>
    </source>
</evidence>
<dbReference type="EMBL" id="CAKOFQ010007172">
    <property type="protein sequence ID" value="CAH1993460.1"/>
    <property type="molecule type" value="Genomic_DNA"/>
</dbReference>
<comment type="similarity">
    <text evidence="3">Belongs to the pex2/pex10/pex12 family.</text>
</comment>
<evidence type="ECO:0000256" key="10">
    <source>
        <dbReference type="ARBA" id="ARBA00022989"/>
    </source>
</evidence>
<keyword evidence="5" id="KW-0812">Transmembrane</keyword>
<keyword evidence="10" id="KW-1133">Transmembrane helix</keyword>
<organism evidence="14 15">
    <name type="scientific">Acanthoscelides obtectus</name>
    <name type="common">Bean weevil</name>
    <name type="synonym">Bruchus obtectus</name>
    <dbReference type="NCBI Taxonomy" id="200917"/>
    <lineage>
        <taxon>Eukaryota</taxon>
        <taxon>Metazoa</taxon>
        <taxon>Ecdysozoa</taxon>
        <taxon>Arthropoda</taxon>
        <taxon>Hexapoda</taxon>
        <taxon>Insecta</taxon>
        <taxon>Pterygota</taxon>
        <taxon>Neoptera</taxon>
        <taxon>Endopterygota</taxon>
        <taxon>Coleoptera</taxon>
        <taxon>Polyphaga</taxon>
        <taxon>Cucujiformia</taxon>
        <taxon>Chrysomeloidea</taxon>
        <taxon>Chrysomelidae</taxon>
        <taxon>Bruchinae</taxon>
        <taxon>Bruchini</taxon>
        <taxon>Acanthoscelides</taxon>
    </lineage>
</organism>
<keyword evidence="4" id="KW-0813">Transport</keyword>
<keyword evidence="11" id="KW-0472">Membrane</keyword>
<dbReference type="GO" id="GO:0005778">
    <property type="term" value="C:peroxisomal membrane"/>
    <property type="evidence" value="ECO:0007669"/>
    <property type="project" value="UniProtKB-SubCell"/>
</dbReference>
<dbReference type="AlphaFoldDB" id="A0A9P0LDG1"/>
<comment type="subcellular location">
    <subcellularLocation>
        <location evidence="1">Peroxisome membrane</location>
        <topology evidence="1">Multi-pass membrane protein</topology>
    </subcellularLocation>
</comment>
<evidence type="ECO:0000256" key="5">
    <source>
        <dbReference type="ARBA" id="ARBA00022692"/>
    </source>
</evidence>
<evidence type="ECO:0000256" key="1">
    <source>
        <dbReference type="ARBA" id="ARBA00004585"/>
    </source>
</evidence>
<dbReference type="GO" id="GO:0008270">
    <property type="term" value="F:zinc ion binding"/>
    <property type="evidence" value="ECO:0007669"/>
    <property type="project" value="UniProtKB-KW"/>
</dbReference>